<evidence type="ECO:0000256" key="5">
    <source>
        <dbReference type="ARBA" id="ARBA00023136"/>
    </source>
</evidence>
<comment type="caution">
    <text evidence="10">The sequence shown here is derived from an EMBL/GenBank/DDBJ whole genome shotgun (WGS) entry which is preliminary data.</text>
</comment>
<evidence type="ECO:0000313" key="10">
    <source>
        <dbReference type="EMBL" id="KAA9132998.1"/>
    </source>
</evidence>
<dbReference type="InterPro" id="IPR049453">
    <property type="entry name" value="Memb_transporter_dom"/>
</dbReference>
<keyword evidence="3 8" id="KW-0812">Transmembrane</keyword>
<dbReference type="EMBL" id="VYUY01000012">
    <property type="protein sequence ID" value="KAA9132998.1"/>
    <property type="molecule type" value="Genomic_DNA"/>
</dbReference>
<comment type="subcellular location">
    <subcellularLocation>
        <location evidence="1">Cell membrane</location>
        <topology evidence="1">Multi-pass membrane protein</topology>
    </subcellularLocation>
</comment>
<feature type="transmembrane region" description="Helical" evidence="8">
    <location>
        <begin position="420"/>
        <end position="450"/>
    </location>
</feature>
<evidence type="ECO:0000259" key="9">
    <source>
        <dbReference type="Pfam" id="PF13515"/>
    </source>
</evidence>
<comment type="similarity">
    <text evidence="6">Belongs to the YccS/YhfK family.</text>
</comment>
<dbReference type="PANTHER" id="PTHR30509">
    <property type="entry name" value="P-HYDROXYBENZOIC ACID EFFLUX PUMP SUBUNIT-RELATED"/>
    <property type="match status" value="1"/>
</dbReference>
<dbReference type="AlphaFoldDB" id="A0A5N0TEE1"/>
<name>A0A5N0TEE1_9MICO</name>
<evidence type="ECO:0000256" key="3">
    <source>
        <dbReference type="ARBA" id="ARBA00022692"/>
    </source>
</evidence>
<proteinExistence type="inferred from homology"/>
<evidence type="ECO:0000256" key="7">
    <source>
        <dbReference type="SAM" id="MobiDB-lite"/>
    </source>
</evidence>
<feature type="transmembrane region" description="Helical" evidence="8">
    <location>
        <begin position="86"/>
        <end position="104"/>
    </location>
</feature>
<feature type="domain" description="Integral membrane bound transporter" evidence="9">
    <location>
        <begin position="378"/>
        <end position="499"/>
    </location>
</feature>
<dbReference type="Proteomes" id="UP000326838">
    <property type="component" value="Unassembled WGS sequence"/>
</dbReference>
<feature type="transmembrane region" description="Helical" evidence="8">
    <location>
        <begin position="456"/>
        <end position="475"/>
    </location>
</feature>
<gene>
    <name evidence="10" type="ORF">F6B40_09885</name>
</gene>
<reference evidence="11" key="1">
    <citation type="submission" date="2019-09" db="EMBL/GenBank/DDBJ databases">
        <title>Mumia zhuanghuii sp. nov. isolated from the intestinal contents of plateau pika (Ochotona curzoniae) in the Qinghai-Tibet plateau of China.</title>
        <authorList>
            <person name="Tian Z."/>
        </authorList>
    </citation>
    <scope>NUCLEOTIDE SEQUENCE [LARGE SCALE GENOMIC DNA]</scope>
    <source>
        <strain evidence="11">L-033</strain>
    </source>
</reference>
<protein>
    <recommendedName>
        <fullName evidence="9">Integral membrane bound transporter domain-containing protein</fullName>
    </recommendedName>
</protein>
<accession>A0A5N0TEE1</accession>
<organism evidence="10 11">
    <name type="scientific">Microbacterium caowuchunii</name>
    <dbReference type="NCBI Taxonomy" id="2614638"/>
    <lineage>
        <taxon>Bacteria</taxon>
        <taxon>Bacillati</taxon>
        <taxon>Actinomycetota</taxon>
        <taxon>Actinomycetes</taxon>
        <taxon>Micrococcales</taxon>
        <taxon>Microbacteriaceae</taxon>
        <taxon>Microbacterium</taxon>
    </lineage>
</organism>
<evidence type="ECO:0000256" key="1">
    <source>
        <dbReference type="ARBA" id="ARBA00004651"/>
    </source>
</evidence>
<feature type="transmembrane region" description="Helical" evidence="8">
    <location>
        <begin position="159"/>
        <end position="178"/>
    </location>
</feature>
<feature type="compositionally biased region" description="Low complexity" evidence="7">
    <location>
        <begin position="644"/>
        <end position="658"/>
    </location>
</feature>
<evidence type="ECO:0000256" key="2">
    <source>
        <dbReference type="ARBA" id="ARBA00022475"/>
    </source>
</evidence>
<keyword evidence="2" id="KW-1003">Cell membrane</keyword>
<dbReference type="PANTHER" id="PTHR30509:SF9">
    <property type="entry name" value="MULTIDRUG RESISTANCE PROTEIN MDTO"/>
    <property type="match status" value="1"/>
</dbReference>
<feature type="transmembrane region" description="Helical" evidence="8">
    <location>
        <begin position="110"/>
        <end position="128"/>
    </location>
</feature>
<dbReference type="RefSeq" id="WP_150893544.1">
    <property type="nucleotide sequence ID" value="NZ_VYUY01000012.1"/>
</dbReference>
<dbReference type="GO" id="GO:0005886">
    <property type="term" value="C:plasma membrane"/>
    <property type="evidence" value="ECO:0007669"/>
    <property type="project" value="UniProtKB-SubCell"/>
</dbReference>
<feature type="transmembrane region" description="Helical" evidence="8">
    <location>
        <begin position="31"/>
        <end position="49"/>
    </location>
</feature>
<feature type="transmembrane region" description="Helical" evidence="8">
    <location>
        <begin position="55"/>
        <end position="79"/>
    </location>
</feature>
<keyword evidence="4 8" id="KW-1133">Transmembrane helix</keyword>
<sequence>MATDSVADTAHGSWIRALLRMKPAPIPWDRAGLAAVGIATPVGLALLLAPHDSALVGAGSLASLGAMVVSLMDTVAAGIDRVHRMALAAVLASLGFALGTAVYGHPLLTLVAVIAAALFSGLAGTLGAATSRAALYFLMYAVTAANADFGLASPWLAPLIFFVGAVWRLLLTVVFAGVGGRTFSPERRALAAVYTALADQLRSAGTAASAAAGTALTQALNDAEDTLTAARTPIVARDPRFQSLVGLLDDSADTVDAVIAVSESGRSPDPAATAYLRAVARWLRDPAPSAPAPPPASPVPNAPEAEVLAAALARLDTAVGRVAAIPSRGRRRAHLDPSLPERAGLRQRLRRSRRALVAGGEAWMAVLRLVLCMAIAQGVCLLLDLDRPYLVVLTVAQVMKPDFGSVFARAVQRGTGTVAGVLLGSLAIALVPLGGWQVLLILLLAAALPIAMPRNFALYAAISTPLAVILVEVHAGSHSALVESRMVDTLVGCAIVLLVGYVPWPSTWRAPRRVASDVADLARSVGRYAAIALGGGATDPGAVAQARRDTYRRISDLRVVIDRSRSDPPAISRSAIAWSPVVTALERIVDAITSTAATLAVAGDTVDRRDADQLTAALTELGRAIDGDHAPTATPLPSRGPAKAAARQILLARTAAATAEDRARPRTARRKGRPSPAGG</sequence>
<dbReference type="Pfam" id="PF13515">
    <property type="entry name" value="FUSC_2"/>
    <property type="match status" value="1"/>
</dbReference>
<evidence type="ECO:0000313" key="11">
    <source>
        <dbReference type="Proteomes" id="UP000326838"/>
    </source>
</evidence>
<evidence type="ECO:0000256" key="4">
    <source>
        <dbReference type="ARBA" id="ARBA00022989"/>
    </source>
</evidence>
<evidence type="ECO:0000256" key="6">
    <source>
        <dbReference type="ARBA" id="ARBA00043993"/>
    </source>
</evidence>
<feature type="transmembrane region" description="Helical" evidence="8">
    <location>
        <begin position="355"/>
        <end position="376"/>
    </location>
</feature>
<evidence type="ECO:0000256" key="8">
    <source>
        <dbReference type="SAM" id="Phobius"/>
    </source>
</evidence>
<keyword evidence="11" id="KW-1185">Reference proteome</keyword>
<keyword evidence="5 8" id="KW-0472">Membrane</keyword>
<feature type="transmembrane region" description="Helical" evidence="8">
    <location>
        <begin position="487"/>
        <end position="504"/>
    </location>
</feature>
<feature type="region of interest" description="Disordered" evidence="7">
    <location>
        <begin position="625"/>
        <end position="679"/>
    </location>
</feature>